<comment type="subcellular location">
    <subcellularLocation>
        <location evidence="1">Cell inner membrane</location>
        <topology evidence="1">Multi-pass membrane protein</topology>
    </subcellularLocation>
</comment>
<dbReference type="GO" id="GO:0015628">
    <property type="term" value="P:protein secretion by the type II secretion system"/>
    <property type="evidence" value="ECO:0007669"/>
    <property type="project" value="TreeGrafter"/>
</dbReference>
<dbReference type="PANTHER" id="PTHR30012">
    <property type="entry name" value="GENERAL SECRETION PATHWAY PROTEIN"/>
    <property type="match status" value="1"/>
</dbReference>
<evidence type="ECO:0000313" key="10">
    <source>
        <dbReference type="EMBL" id="PIY68602.1"/>
    </source>
</evidence>
<dbReference type="Gene3D" id="1.20.81.30">
    <property type="entry name" value="Type II secretion system (T2SS), domain F"/>
    <property type="match status" value="2"/>
</dbReference>
<comment type="caution">
    <text evidence="10">The sequence shown here is derived from an EMBL/GenBank/DDBJ whole genome shotgun (WGS) entry which is preliminary data.</text>
</comment>
<dbReference type="AlphaFoldDB" id="A0A2M7QCV7"/>
<dbReference type="InterPro" id="IPR018076">
    <property type="entry name" value="T2SS_GspF_dom"/>
</dbReference>
<feature type="domain" description="Type II secretion system protein GspF" evidence="9">
    <location>
        <begin position="269"/>
        <end position="390"/>
    </location>
</feature>
<dbReference type="PANTHER" id="PTHR30012:SF0">
    <property type="entry name" value="TYPE II SECRETION SYSTEM PROTEIN F-RELATED"/>
    <property type="match status" value="1"/>
</dbReference>
<dbReference type="EMBL" id="PFLF01000109">
    <property type="protein sequence ID" value="PIY68602.1"/>
    <property type="molecule type" value="Genomic_DNA"/>
</dbReference>
<evidence type="ECO:0000256" key="1">
    <source>
        <dbReference type="ARBA" id="ARBA00004429"/>
    </source>
</evidence>
<keyword evidence="4" id="KW-0997">Cell inner membrane</keyword>
<evidence type="ECO:0000256" key="8">
    <source>
        <dbReference type="SAM" id="Phobius"/>
    </source>
</evidence>
<dbReference type="FunFam" id="1.20.81.30:FF:000001">
    <property type="entry name" value="Type II secretion system protein F"/>
    <property type="match status" value="2"/>
</dbReference>
<evidence type="ECO:0000256" key="6">
    <source>
        <dbReference type="ARBA" id="ARBA00022989"/>
    </source>
</evidence>
<name>A0A2M7QCV7_9BACT</name>
<comment type="similarity">
    <text evidence="2">Belongs to the GSP F family.</text>
</comment>
<keyword evidence="3" id="KW-1003">Cell membrane</keyword>
<accession>A0A2M7QCV7</accession>
<evidence type="ECO:0000259" key="9">
    <source>
        <dbReference type="Pfam" id="PF00482"/>
    </source>
</evidence>
<protein>
    <recommendedName>
        <fullName evidence="9">Type II secretion system protein GspF domain-containing protein</fullName>
    </recommendedName>
</protein>
<gene>
    <name evidence="10" type="ORF">COY90_05180</name>
</gene>
<keyword evidence="5 8" id="KW-0812">Transmembrane</keyword>
<reference evidence="11" key="1">
    <citation type="submission" date="2017-09" db="EMBL/GenBank/DDBJ databases">
        <title>Depth-based differentiation of microbial function through sediment-hosted aquifers and enrichment of novel symbionts in the deep terrestrial subsurface.</title>
        <authorList>
            <person name="Probst A.J."/>
            <person name="Ladd B."/>
            <person name="Jarett J.K."/>
            <person name="Geller-Mcgrath D.E."/>
            <person name="Sieber C.M.K."/>
            <person name="Emerson J.B."/>
            <person name="Anantharaman K."/>
            <person name="Thomas B.C."/>
            <person name="Malmstrom R."/>
            <person name="Stieglmeier M."/>
            <person name="Klingl A."/>
            <person name="Woyke T."/>
            <person name="Ryan C.M."/>
            <person name="Banfield J.F."/>
        </authorList>
    </citation>
    <scope>NUCLEOTIDE SEQUENCE [LARGE SCALE GENOMIC DNA]</scope>
</reference>
<keyword evidence="7 8" id="KW-0472">Membrane</keyword>
<organism evidence="10 11">
    <name type="scientific">Candidatus Roizmanbacteria bacterium CG_4_10_14_0_8_um_filter_39_9</name>
    <dbReference type="NCBI Taxonomy" id="1974829"/>
    <lineage>
        <taxon>Bacteria</taxon>
        <taxon>Candidatus Roizmaniibacteriota</taxon>
    </lineage>
</organism>
<dbReference type="Proteomes" id="UP000230108">
    <property type="component" value="Unassembled WGS sequence"/>
</dbReference>
<evidence type="ECO:0000256" key="7">
    <source>
        <dbReference type="ARBA" id="ARBA00023136"/>
    </source>
</evidence>
<dbReference type="InterPro" id="IPR003004">
    <property type="entry name" value="GspF/PilC"/>
</dbReference>
<sequence length="399" mass="44453">MRYWYKALKKNKIIRKTIESASEREVVSFLKKNGYIPIEVNKVDVFFPQLQGLFDKVQFVDIVDFTRQLAIMLNAGLTLVDCFSILEKQTKKQSLLELIQTLNKEVLAGNTFSSALQKNQAHFSNLYVALIKSGEASGKLSDILLKLADNLEKQREFQNKIKGALTYPIVVLIGMAAVMFVMITFVMPKLLNLYKDFNIDLPTSTKILIAVSGFSATFWPIILIALFGGFYAIQKYFSTKQGKYFFDSLVLKIPVVGTLVQISSLVDTTRTLAILIGSGVSILDGLSIVIDTTGNIIYKNSFINILKQVEKGFSFGTALNNEGIFPPILVQMSTVGEQTGKLDDTLMRISHYFEAESEMTIKTLTTLIEPLILVILGLGVGFLVISVITPIYNLTSSFK</sequence>
<keyword evidence="6 8" id="KW-1133">Transmembrane helix</keyword>
<feature type="transmembrane region" description="Helical" evidence="8">
    <location>
        <begin position="207"/>
        <end position="232"/>
    </location>
</feature>
<evidence type="ECO:0000256" key="2">
    <source>
        <dbReference type="ARBA" id="ARBA00005745"/>
    </source>
</evidence>
<evidence type="ECO:0000256" key="3">
    <source>
        <dbReference type="ARBA" id="ARBA00022475"/>
    </source>
</evidence>
<feature type="domain" description="Type II secretion system protein GspF" evidence="9">
    <location>
        <begin position="65"/>
        <end position="188"/>
    </location>
</feature>
<feature type="transmembrane region" description="Helical" evidence="8">
    <location>
        <begin position="244"/>
        <end position="266"/>
    </location>
</feature>
<evidence type="ECO:0000256" key="4">
    <source>
        <dbReference type="ARBA" id="ARBA00022519"/>
    </source>
</evidence>
<dbReference type="Pfam" id="PF00482">
    <property type="entry name" value="T2SSF"/>
    <property type="match status" value="2"/>
</dbReference>
<evidence type="ECO:0000256" key="5">
    <source>
        <dbReference type="ARBA" id="ARBA00022692"/>
    </source>
</evidence>
<feature type="transmembrane region" description="Helical" evidence="8">
    <location>
        <begin position="272"/>
        <end position="298"/>
    </location>
</feature>
<dbReference type="GO" id="GO:0005886">
    <property type="term" value="C:plasma membrane"/>
    <property type="evidence" value="ECO:0007669"/>
    <property type="project" value="UniProtKB-SubCell"/>
</dbReference>
<dbReference type="PRINTS" id="PR00812">
    <property type="entry name" value="BCTERIALGSPF"/>
</dbReference>
<feature type="transmembrane region" description="Helical" evidence="8">
    <location>
        <begin position="371"/>
        <end position="392"/>
    </location>
</feature>
<proteinExistence type="inferred from homology"/>
<evidence type="ECO:0000313" key="11">
    <source>
        <dbReference type="Proteomes" id="UP000230108"/>
    </source>
</evidence>
<dbReference type="InterPro" id="IPR042094">
    <property type="entry name" value="T2SS_GspF_sf"/>
</dbReference>
<feature type="transmembrane region" description="Helical" evidence="8">
    <location>
        <begin position="164"/>
        <end position="187"/>
    </location>
</feature>